<keyword evidence="2" id="KW-0238">DNA-binding</keyword>
<organism evidence="5 6">
    <name type="scientific">Roseospirillum parvum</name>
    <dbReference type="NCBI Taxonomy" id="83401"/>
    <lineage>
        <taxon>Bacteria</taxon>
        <taxon>Pseudomonadati</taxon>
        <taxon>Pseudomonadota</taxon>
        <taxon>Alphaproteobacteria</taxon>
        <taxon>Rhodospirillales</taxon>
        <taxon>Rhodospirillaceae</taxon>
        <taxon>Roseospirillum</taxon>
    </lineage>
</organism>
<dbReference type="SMART" id="SM00421">
    <property type="entry name" value="HTH_LUXR"/>
    <property type="match status" value="1"/>
</dbReference>
<dbReference type="Pfam" id="PF03472">
    <property type="entry name" value="Autoind_bind"/>
    <property type="match status" value="1"/>
</dbReference>
<protein>
    <submittedName>
        <fullName evidence="5">LuxR family transcriptional regulator, quorum sensing-dependent transcriptional regulator</fullName>
    </submittedName>
</protein>
<keyword evidence="6" id="KW-1185">Reference proteome</keyword>
<dbReference type="SUPFAM" id="SSF46894">
    <property type="entry name" value="C-terminal effector domain of the bipartite response regulators"/>
    <property type="match status" value="1"/>
</dbReference>
<keyword evidence="1" id="KW-0805">Transcription regulation</keyword>
<dbReference type="PANTHER" id="PTHR44688">
    <property type="entry name" value="DNA-BINDING TRANSCRIPTIONAL ACTIVATOR DEVR_DOSR"/>
    <property type="match status" value="1"/>
</dbReference>
<dbReference type="GO" id="GO:0003677">
    <property type="term" value="F:DNA binding"/>
    <property type="evidence" value="ECO:0007669"/>
    <property type="project" value="UniProtKB-KW"/>
</dbReference>
<evidence type="ECO:0000256" key="2">
    <source>
        <dbReference type="ARBA" id="ARBA00023125"/>
    </source>
</evidence>
<evidence type="ECO:0000256" key="1">
    <source>
        <dbReference type="ARBA" id="ARBA00023015"/>
    </source>
</evidence>
<dbReference type="OrthoDB" id="9803630at2"/>
<dbReference type="EMBL" id="FNCV01000003">
    <property type="protein sequence ID" value="SDG93830.1"/>
    <property type="molecule type" value="Genomic_DNA"/>
</dbReference>
<dbReference type="InterPro" id="IPR036693">
    <property type="entry name" value="TF_LuxR_autoind-bd_dom_sf"/>
</dbReference>
<dbReference type="GO" id="GO:0006355">
    <property type="term" value="P:regulation of DNA-templated transcription"/>
    <property type="evidence" value="ECO:0007669"/>
    <property type="project" value="InterPro"/>
</dbReference>
<evidence type="ECO:0000256" key="3">
    <source>
        <dbReference type="ARBA" id="ARBA00023163"/>
    </source>
</evidence>
<sequence>MGRNLLINPAEMADRLGSLVDATPTDEAVPRLERWLADLIGGAGFDGYAWFSGRAFNPRRGGHDMWAVPPLFLNRFPPDWVATYLSEDFGAIDPVVVETLRRRLPYAWDAEQLAETHADPTRGFLNAACDHQVRRGVTLPVYGPGGEFALMSVISRAGPADFKRLVAEQAHALHLFSLHLQPLLAGLEGTLAPSSPSLSPREREVLTWTADGKTAAEISLILGIGERTVLHHTYKALRKLDSFSKPQAVAKALRLGLIEP</sequence>
<proteinExistence type="predicted"/>
<dbReference type="Proteomes" id="UP000217076">
    <property type="component" value="Unassembled WGS sequence"/>
</dbReference>
<dbReference type="STRING" id="83401.SAMN05421742_103253"/>
<dbReference type="PROSITE" id="PS50043">
    <property type="entry name" value="HTH_LUXR_2"/>
    <property type="match status" value="1"/>
</dbReference>
<evidence type="ECO:0000313" key="5">
    <source>
        <dbReference type="EMBL" id="SDG93830.1"/>
    </source>
</evidence>
<reference evidence="6" key="1">
    <citation type="submission" date="2016-10" db="EMBL/GenBank/DDBJ databases">
        <authorList>
            <person name="Varghese N."/>
            <person name="Submissions S."/>
        </authorList>
    </citation>
    <scope>NUCLEOTIDE SEQUENCE [LARGE SCALE GENOMIC DNA]</scope>
    <source>
        <strain evidence="6">930I</strain>
    </source>
</reference>
<dbReference type="CDD" id="cd06170">
    <property type="entry name" value="LuxR_C_like"/>
    <property type="match status" value="1"/>
</dbReference>
<keyword evidence="3" id="KW-0804">Transcription</keyword>
<accession>A0A1G7YD35</accession>
<dbReference type="Gene3D" id="1.10.10.10">
    <property type="entry name" value="Winged helix-like DNA-binding domain superfamily/Winged helix DNA-binding domain"/>
    <property type="match status" value="1"/>
</dbReference>
<dbReference type="PANTHER" id="PTHR44688:SF16">
    <property type="entry name" value="DNA-BINDING TRANSCRIPTIONAL ACTIVATOR DEVR_DOSR"/>
    <property type="match status" value="1"/>
</dbReference>
<dbReference type="SUPFAM" id="SSF75516">
    <property type="entry name" value="Pheromone-binding domain of LuxR-like quorum-sensing transcription factors"/>
    <property type="match status" value="1"/>
</dbReference>
<dbReference type="Pfam" id="PF00196">
    <property type="entry name" value="GerE"/>
    <property type="match status" value="1"/>
</dbReference>
<dbReference type="InterPro" id="IPR036388">
    <property type="entry name" value="WH-like_DNA-bd_sf"/>
</dbReference>
<dbReference type="InterPro" id="IPR005143">
    <property type="entry name" value="TF_LuxR_autoind-bd_dom"/>
</dbReference>
<dbReference type="AlphaFoldDB" id="A0A1G7YD35"/>
<dbReference type="PRINTS" id="PR00038">
    <property type="entry name" value="HTHLUXR"/>
</dbReference>
<dbReference type="InterPro" id="IPR016032">
    <property type="entry name" value="Sig_transdc_resp-reg_C-effctor"/>
</dbReference>
<evidence type="ECO:0000313" key="6">
    <source>
        <dbReference type="Proteomes" id="UP000217076"/>
    </source>
</evidence>
<feature type="domain" description="HTH luxR-type" evidence="4">
    <location>
        <begin position="191"/>
        <end position="256"/>
    </location>
</feature>
<dbReference type="Gene3D" id="3.30.450.80">
    <property type="entry name" value="Transcription factor LuxR-like, autoinducer-binding domain"/>
    <property type="match status" value="1"/>
</dbReference>
<name>A0A1G7YD35_9PROT</name>
<evidence type="ECO:0000259" key="4">
    <source>
        <dbReference type="PROSITE" id="PS50043"/>
    </source>
</evidence>
<dbReference type="InterPro" id="IPR000792">
    <property type="entry name" value="Tscrpt_reg_LuxR_C"/>
</dbReference>
<gene>
    <name evidence="5" type="ORF">SAMN05421742_103253</name>
</gene>